<comment type="caution">
    <text evidence="2">The sequence shown here is derived from an EMBL/GenBank/DDBJ whole genome shotgun (WGS) entry which is preliminary data.</text>
</comment>
<evidence type="ECO:0000313" key="2">
    <source>
        <dbReference type="EMBL" id="MDZ8119152.1"/>
    </source>
</evidence>
<evidence type="ECO:0000313" key="3">
    <source>
        <dbReference type="Proteomes" id="UP001290861"/>
    </source>
</evidence>
<evidence type="ECO:0000256" key="1">
    <source>
        <dbReference type="SAM" id="SignalP"/>
    </source>
</evidence>
<dbReference type="EMBL" id="JARVCO010000010">
    <property type="protein sequence ID" value="MDZ8119152.1"/>
    <property type="molecule type" value="Genomic_DNA"/>
</dbReference>
<feature type="chain" id="PRO_5045490374" evidence="1">
    <location>
        <begin position="20"/>
        <end position="302"/>
    </location>
</feature>
<dbReference type="RefSeq" id="WP_322608940.1">
    <property type="nucleotide sequence ID" value="NZ_JARVCO010000010.1"/>
</dbReference>
<keyword evidence="1" id="KW-0732">Signal</keyword>
<name>A0ABU5MY77_9BACT</name>
<reference evidence="2 3" key="1">
    <citation type="journal article" date="2024" name="Appl. Environ. Microbiol.">
        <title>Pontiella agarivorans sp. nov., a novel marine anaerobic bacterium capable of degrading macroalgal polysaccharides and fixing nitrogen.</title>
        <authorList>
            <person name="Liu N."/>
            <person name="Kivenson V."/>
            <person name="Peng X."/>
            <person name="Cui Z."/>
            <person name="Lankiewicz T.S."/>
            <person name="Gosselin K.M."/>
            <person name="English C.J."/>
            <person name="Blair E.M."/>
            <person name="O'Malley M.A."/>
            <person name="Valentine D.L."/>
        </authorList>
    </citation>
    <scope>NUCLEOTIDE SEQUENCE [LARGE SCALE GENOMIC DNA]</scope>
    <source>
        <strain evidence="2 3">NLcol2</strain>
    </source>
</reference>
<keyword evidence="3" id="KW-1185">Reference proteome</keyword>
<organism evidence="2 3">
    <name type="scientific">Pontiella agarivorans</name>
    <dbReference type="NCBI Taxonomy" id="3038953"/>
    <lineage>
        <taxon>Bacteria</taxon>
        <taxon>Pseudomonadati</taxon>
        <taxon>Kiritimatiellota</taxon>
        <taxon>Kiritimatiellia</taxon>
        <taxon>Kiritimatiellales</taxon>
        <taxon>Pontiellaceae</taxon>
        <taxon>Pontiella</taxon>
    </lineage>
</organism>
<gene>
    <name evidence="2" type="ORF">P9H32_10995</name>
</gene>
<accession>A0ABU5MY77</accession>
<dbReference type="Proteomes" id="UP001290861">
    <property type="component" value="Unassembled WGS sequence"/>
</dbReference>
<sequence length="302" mass="32849">MNKPTASLFLAGIVSTVTAFGQTIPFSSGRIACSSDGNEHDKDDWGATAATLMIIASQNAQNKLAVYTHSDHIWGSSSVGDKAMQLSAEECGKLFGFEASNIISAVSDPTAAYHRMRDAILASSASDPLTIIGAGPMHVIGTGLQLAREIDPEPLQYVLVISHSKWNNRHADNPYKWEKTQHTGWTWDEMVRHFTSDGVTFTKIADQNSGTSTTKGFSTRQAANGKSYWPTWYFLRDYSNQSPEINAAIQFVYSRMEASTAADISDCGMAYYLFTGNEKGGPADLKAMLDNGFTAAEQITTD</sequence>
<feature type="signal peptide" evidence="1">
    <location>
        <begin position="1"/>
        <end position="19"/>
    </location>
</feature>
<protein>
    <submittedName>
        <fullName evidence="2">Uncharacterized protein</fullName>
    </submittedName>
</protein>
<proteinExistence type="predicted"/>